<dbReference type="PANTHER" id="PTHR43877">
    <property type="entry name" value="AMINOALKYLPHOSPHONATE N-ACETYLTRANSFERASE-RELATED-RELATED"/>
    <property type="match status" value="1"/>
</dbReference>
<dbReference type="EMBL" id="BMFG01000003">
    <property type="protein sequence ID" value="GGD22640.1"/>
    <property type="molecule type" value="Genomic_DNA"/>
</dbReference>
<protein>
    <recommendedName>
        <fullName evidence="3">N-acetyltransferase domain-containing protein</fullName>
    </recommendedName>
</protein>
<accession>A0A916XYU7</accession>
<dbReference type="Pfam" id="PF00583">
    <property type="entry name" value="Acetyltransf_1"/>
    <property type="match status" value="1"/>
</dbReference>
<dbReference type="CDD" id="cd04301">
    <property type="entry name" value="NAT_SF"/>
    <property type="match status" value="1"/>
</dbReference>
<dbReference type="PANTHER" id="PTHR43877:SF2">
    <property type="entry name" value="AMINOALKYLPHOSPHONATE N-ACETYLTRANSFERASE-RELATED"/>
    <property type="match status" value="1"/>
</dbReference>
<keyword evidence="5" id="KW-1185">Reference proteome</keyword>
<sequence>MIKVKRLDWDSDFFNLEVGELIIDTSDAFELGNFDLIYVRSNEKKEIELNGFEKTYSETKVIYQKRIVNSNPINNQVIELSETNYSIIELNQLAFESGNHSRFKLDNRLDNRKFEELYELWVKNSINKSFADEVFVYLHEIKIAGFVSYKVVHDYATIGLIAVSKAFQGKGIGKELLFKVENELVEKGINELRIPTQEENHQACGFYEKLGYKKFETTNISHYWRK</sequence>
<dbReference type="GO" id="GO:0016747">
    <property type="term" value="F:acyltransferase activity, transferring groups other than amino-acyl groups"/>
    <property type="evidence" value="ECO:0007669"/>
    <property type="project" value="InterPro"/>
</dbReference>
<dbReference type="InterPro" id="IPR016181">
    <property type="entry name" value="Acyl_CoA_acyltransferase"/>
</dbReference>
<keyword evidence="1" id="KW-0808">Transferase</keyword>
<dbReference type="Gene3D" id="3.40.630.30">
    <property type="match status" value="1"/>
</dbReference>
<dbReference type="Proteomes" id="UP000625735">
    <property type="component" value="Unassembled WGS sequence"/>
</dbReference>
<dbReference type="AlphaFoldDB" id="A0A916XYU7"/>
<dbReference type="PROSITE" id="PS51186">
    <property type="entry name" value="GNAT"/>
    <property type="match status" value="1"/>
</dbReference>
<feature type="domain" description="N-acetyltransferase" evidence="3">
    <location>
        <begin position="93"/>
        <end position="226"/>
    </location>
</feature>
<name>A0A916XYU7_9FLAO</name>
<dbReference type="SUPFAM" id="SSF55729">
    <property type="entry name" value="Acyl-CoA N-acyltransferases (Nat)"/>
    <property type="match status" value="1"/>
</dbReference>
<organism evidence="4 5">
    <name type="scientific">Flavobacterium orientale</name>
    <dbReference type="NCBI Taxonomy" id="1756020"/>
    <lineage>
        <taxon>Bacteria</taxon>
        <taxon>Pseudomonadati</taxon>
        <taxon>Bacteroidota</taxon>
        <taxon>Flavobacteriia</taxon>
        <taxon>Flavobacteriales</taxon>
        <taxon>Flavobacteriaceae</taxon>
        <taxon>Flavobacterium</taxon>
    </lineage>
</organism>
<keyword evidence="2" id="KW-0012">Acyltransferase</keyword>
<proteinExistence type="predicted"/>
<comment type="caution">
    <text evidence="4">The sequence shown here is derived from an EMBL/GenBank/DDBJ whole genome shotgun (WGS) entry which is preliminary data.</text>
</comment>
<evidence type="ECO:0000313" key="5">
    <source>
        <dbReference type="Proteomes" id="UP000625735"/>
    </source>
</evidence>
<evidence type="ECO:0000259" key="3">
    <source>
        <dbReference type="PROSITE" id="PS51186"/>
    </source>
</evidence>
<reference evidence="4" key="1">
    <citation type="journal article" date="2014" name="Int. J. Syst. Evol. Microbiol.">
        <title>Complete genome sequence of Corynebacterium casei LMG S-19264T (=DSM 44701T), isolated from a smear-ripened cheese.</title>
        <authorList>
            <consortium name="US DOE Joint Genome Institute (JGI-PGF)"/>
            <person name="Walter F."/>
            <person name="Albersmeier A."/>
            <person name="Kalinowski J."/>
            <person name="Ruckert C."/>
        </authorList>
    </citation>
    <scope>NUCLEOTIDE SEQUENCE</scope>
    <source>
        <strain evidence="4">CGMCC 1.12506</strain>
    </source>
</reference>
<dbReference type="RefSeq" id="WP_188361537.1">
    <property type="nucleotide sequence ID" value="NZ_BMFG01000003.1"/>
</dbReference>
<evidence type="ECO:0000256" key="1">
    <source>
        <dbReference type="ARBA" id="ARBA00022679"/>
    </source>
</evidence>
<evidence type="ECO:0000313" key="4">
    <source>
        <dbReference type="EMBL" id="GGD22640.1"/>
    </source>
</evidence>
<dbReference type="InterPro" id="IPR000182">
    <property type="entry name" value="GNAT_dom"/>
</dbReference>
<evidence type="ECO:0000256" key="2">
    <source>
        <dbReference type="ARBA" id="ARBA00023315"/>
    </source>
</evidence>
<gene>
    <name evidence="4" type="ORF">GCM10011343_11040</name>
</gene>
<dbReference type="InterPro" id="IPR050832">
    <property type="entry name" value="Bact_Acetyltransf"/>
</dbReference>
<reference evidence="4" key="2">
    <citation type="submission" date="2020-09" db="EMBL/GenBank/DDBJ databases">
        <authorList>
            <person name="Sun Q."/>
            <person name="Zhou Y."/>
        </authorList>
    </citation>
    <scope>NUCLEOTIDE SEQUENCE</scope>
    <source>
        <strain evidence="4">CGMCC 1.12506</strain>
    </source>
</reference>